<name>A0A4S1DTK2_9FLAO</name>
<dbReference type="EMBL" id="SRSO01000036">
    <property type="protein sequence ID" value="TGV00702.1"/>
    <property type="molecule type" value="Genomic_DNA"/>
</dbReference>
<feature type="transmembrane region" description="Helical" evidence="1">
    <location>
        <begin position="90"/>
        <end position="110"/>
    </location>
</feature>
<evidence type="ECO:0000313" key="2">
    <source>
        <dbReference type="EMBL" id="TGV00702.1"/>
    </source>
</evidence>
<keyword evidence="1" id="KW-1133">Transmembrane helix</keyword>
<keyword evidence="1" id="KW-0472">Membrane</keyword>
<proteinExistence type="predicted"/>
<dbReference type="Proteomes" id="UP000307602">
    <property type="component" value="Unassembled WGS sequence"/>
</dbReference>
<reference evidence="2 3" key="1">
    <citation type="submission" date="2019-04" db="EMBL/GenBank/DDBJ databases">
        <authorList>
            <person name="Liu A."/>
        </authorList>
    </citation>
    <scope>NUCLEOTIDE SEQUENCE [LARGE SCALE GENOMIC DNA]</scope>
    <source>
        <strain evidence="2 3">RZ03</strain>
    </source>
</reference>
<keyword evidence="1" id="KW-0812">Transmembrane</keyword>
<keyword evidence="3" id="KW-1185">Reference proteome</keyword>
<accession>A0A4S1DTK2</accession>
<dbReference type="InterPro" id="IPR012340">
    <property type="entry name" value="NA-bd_OB-fold"/>
</dbReference>
<feature type="transmembrane region" description="Helical" evidence="1">
    <location>
        <begin position="65"/>
        <end position="84"/>
    </location>
</feature>
<evidence type="ECO:0000313" key="3">
    <source>
        <dbReference type="Proteomes" id="UP000307602"/>
    </source>
</evidence>
<protein>
    <recommendedName>
        <fullName evidence="4">NfeD-like C-terminal domain-containing protein</fullName>
    </recommendedName>
</protein>
<sequence>MLEWFSNLELFPKIYWLIAIIGSLIFTIVMILSFTGGDADGVGDIDSEIDGDTGIGFQFITFKNLVGFFTIFGWSGIACIDAGLSMPITIVISIFCGLIMMVIMASMFYFMGKLTDSGTLNYKNAIDAIGEVYLTIGADRSKMGKVSVRVQGAMRELDALTDSLVELKSGTIIKVVDVTSNGILIVDQTRKPIEPLKQHTYEITDNSGRA</sequence>
<dbReference type="RefSeq" id="WP_135878710.1">
    <property type="nucleotide sequence ID" value="NZ_SRSO01000036.1"/>
</dbReference>
<comment type="caution">
    <text evidence="2">The sequence shown here is derived from an EMBL/GenBank/DDBJ whole genome shotgun (WGS) entry which is preliminary data.</text>
</comment>
<evidence type="ECO:0000256" key="1">
    <source>
        <dbReference type="SAM" id="Phobius"/>
    </source>
</evidence>
<dbReference type="OrthoDB" id="662536at2"/>
<organism evidence="2 3">
    <name type="scientific">Flavivirga rizhaonensis</name>
    <dbReference type="NCBI Taxonomy" id="2559571"/>
    <lineage>
        <taxon>Bacteria</taxon>
        <taxon>Pseudomonadati</taxon>
        <taxon>Bacteroidota</taxon>
        <taxon>Flavobacteriia</taxon>
        <taxon>Flavobacteriales</taxon>
        <taxon>Flavobacteriaceae</taxon>
        <taxon>Flavivirga</taxon>
    </lineage>
</organism>
<feature type="transmembrane region" description="Helical" evidence="1">
    <location>
        <begin position="14"/>
        <end position="34"/>
    </location>
</feature>
<evidence type="ECO:0008006" key="4">
    <source>
        <dbReference type="Google" id="ProtNLM"/>
    </source>
</evidence>
<dbReference type="AlphaFoldDB" id="A0A4S1DTK2"/>
<gene>
    <name evidence="2" type="ORF">EM932_18580</name>
</gene>
<dbReference type="Gene3D" id="2.40.50.140">
    <property type="entry name" value="Nucleic acid-binding proteins"/>
    <property type="match status" value="1"/>
</dbReference>